<evidence type="ECO:0000256" key="3">
    <source>
        <dbReference type="ARBA" id="ARBA00022840"/>
    </source>
</evidence>
<dbReference type="InterPro" id="IPR003806">
    <property type="entry name" value="ATP-grasp_PylC-type"/>
</dbReference>
<name>A0ABS1JFD2_9BACL</name>
<dbReference type="SUPFAM" id="SSF56059">
    <property type="entry name" value="Glutathione synthetase ATP-binding domain-like"/>
    <property type="match status" value="1"/>
</dbReference>
<sequence length="390" mass="44513">MTTVLVTNGMQSKSLAVARSLGRRGNTVLVGETVRFHSAGFSKYTAKTLVYPDPKHDPEQWFNWLRETIIREKVDVLYPTDDDTLDIVVHRQEELRGLCHLPIPSLENYLIASDKGETMKLAMKAGLSCPQTFQPIFEDTVNLDVLRELAHKLEFPVVIKPRMSSGSRGIRFVQTMEELLSLYPDVHAEYPNPLLQECIPPGTKYDVCLSFDSENRLTGSFVQKQIRNYPVSRGPSTVHESVEFPEAIQEALRLMEHLPWYGVVDVEYIQDPRSGQLKLLEINPRFWSSVHLPIRCGVDFPYLLHQHALNLPVDPAYTYQLGVVGRALLPGDTLHYLSNPKRREMQPSFWDFSTPDDTLSKEDPMPTVGFLLCALGFAWNPKMWKFVISR</sequence>
<dbReference type="Gene3D" id="3.30.1490.20">
    <property type="entry name" value="ATP-grasp fold, A domain"/>
    <property type="match status" value="1"/>
</dbReference>
<dbReference type="RefSeq" id="WP_201638006.1">
    <property type="nucleotide sequence ID" value="NZ_JAEQNB010000008.1"/>
</dbReference>
<protein>
    <submittedName>
        <fullName evidence="6">ATP-grasp domain-containing protein</fullName>
    </submittedName>
</protein>
<keyword evidence="7" id="KW-1185">Reference proteome</keyword>
<evidence type="ECO:0000259" key="5">
    <source>
        <dbReference type="PROSITE" id="PS50975"/>
    </source>
</evidence>
<gene>
    <name evidence="6" type="ORF">JJB07_20640</name>
</gene>
<dbReference type="PROSITE" id="PS50975">
    <property type="entry name" value="ATP_GRASP"/>
    <property type="match status" value="1"/>
</dbReference>
<dbReference type="Proteomes" id="UP000602284">
    <property type="component" value="Unassembled WGS sequence"/>
</dbReference>
<dbReference type="PANTHER" id="PTHR43055:SF1">
    <property type="entry name" value="FORMATE-DEPENDENT PHOSPHORIBOSYLGLYCINAMIDE FORMYLTRANSFERASE"/>
    <property type="match status" value="1"/>
</dbReference>
<dbReference type="PANTHER" id="PTHR43055">
    <property type="entry name" value="FORMATE-DEPENDENT PHOSPHORIBOSYLGLYCINAMIDE FORMYLTRANSFERASE"/>
    <property type="match status" value="1"/>
</dbReference>
<dbReference type="Pfam" id="PF02655">
    <property type="entry name" value="ATP-grasp_3"/>
    <property type="match status" value="1"/>
</dbReference>
<accession>A0ABS1JFD2</accession>
<keyword evidence="2 4" id="KW-0547">Nucleotide-binding</keyword>
<evidence type="ECO:0000256" key="1">
    <source>
        <dbReference type="ARBA" id="ARBA00022598"/>
    </source>
</evidence>
<keyword evidence="1" id="KW-0436">Ligase</keyword>
<evidence type="ECO:0000313" key="6">
    <source>
        <dbReference type="EMBL" id="MBL0389003.1"/>
    </source>
</evidence>
<keyword evidence="3 4" id="KW-0067">ATP-binding</keyword>
<evidence type="ECO:0000256" key="2">
    <source>
        <dbReference type="ARBA" id="ARBA00022741"/>
    </source>
</evidence>
<reference evidence="6 7" key="1">
    <citation type="submission" date="2021-01" db="EMBL/GenBank/DDBJ databases">
        <title>Tumebacillus sp. strain ITR2 16S ribosomal RNA gene Genome sequencing and assembly.</title>
        <authorList>
            <person name="Kang M."/>
        </authorList>
    </citation>
    <scope>NUCLEOTIDE SEQUENCE [LARGE SCALE GENOMIC DNA]</scope>
    <source>
        <strain evidence="6 7">ITR2</strain>
    </source>
</reference>
<dbReference type="Gene3D" id="3.30.470.20">
    <property type="entry name" value="ATP-grasp fold, B domain"/>
    <property type="match status" value="1"/>
</dbReference>
<evidence type="ECO:0000313" key="7">
    <source>
        <dbReference type="Proteomes" id="UP000602284"/>
    </source>
</evidence>
<feature type="domain" description="ATP-grasp" evidence="5">
    <location>
        <begin position="119"/>
        <end position="309"/>
    </location>
</feature>
<organism evidence="6 7">
    <name type="scientific">Tumebacillus amylolyticus</name>
    <dbReference type="NCBI Taxonomy" id="2801339"/>
    <lineage>
        <taxon>Bacteria</taxon>
        <taxon>Bacillati</taxon>
        <taxon>Bacillota</taxon>
        <taxon>Bacilli</taxon>
        <taxon>Bacillales</taxon>
        <taxon>Alicyclobacillaceae</taxon>
        <taxon>Tumebacillus</taxon>
    </lineage>
</organism>
<comment type="caution">
    <text evidence="6">The sequence shown here is derived from an EMBL/GenBank/DDBJ whole genome shotgun (WGS) entry which is preliminary data.</text>
</comment>
<proteinExistence type="predicted"/>
<dbReference type="InterPro" id="IPR011761">
    <property type="entry name" value="ATP-grasp"/>
</dbReference>
<evidence type="ECO:0000256" key="4">
    <source>
        <dbReference type="PROSITE-ProRule" id="PRU00409"/>
    </source>
</evidence>
<dbReference type="EMBL" id="JAEQNB010000008">
    <property type="protein sequence ID" value="MBL0389003.1"/>
    <property type="molecule type" value="Genomic_DNA"/>
</dbReference>
<dbReference type="InterPro" id="IPR013815">
    <property type="entry name" value="ATP_grasp_subdomain_1"/>
</dbReference>